<evidence type="ECO:0000313" key="2">
    <source>
        <dbReference type="Proteomes" id="UP000242447"/>
    </source>
</evidence>
<evidence type="ECO:0008006" key="3">
    <source>
        <dbReference type="Google" id="ProtNLM"/>
    </source>
</evidence>
<accession>A0A1W6P1V0</accession>
<keyword evidence="2" id="KW-1185">Reference proteome</keyword>
<proteinExistence type="predicted"/>
<dbReference type="RefSeq" id="WP_085786879.1">
    <property type="nucleotide sequence ID" value="NZ_CP019937.1"/>
</dbReference>
<gene>
    <name evidence="1" type="ORF">BVG79_02145</name>
</gene>
<dbReference type="EMBL" id="CP019937">
    <property type="protein sequence ID" value="ARO15485.1"/>
    <property type="molecule type" value="Genomic_DNA"/>
</dbReference>
<dbReference type="KEGG" id="kro:BVG79_02145"/>
<dbReference type="OrthoDB" id="9767435at2"/>
<dbReference type="STRING" id="92947.BVG79_02145"/>
<dbReference type="Proteomes" id="UP000242447">
    <property type="component" value="Chromosome"/>
</dbReference>
<organism evidence="1 2">
    <name type="scientific">Ketogulonicigenium robustum</name>
    <dbReference type="NCBI Taxonomy" id="92947"/>
    <lineage>
        <taxon>Bacteria</taxon>
        <taxon>Pseudomonadati</taxon>
        <taxon>Pseudomonadota</taxon>
        <taxon>Alphaproteobacteria</taxon>
        <taxon>Rhodobacterales</taxon>
        <taxon>Roseobacteraceae</taxon>
        <taxon>Ketogulonicigenium</taxon>
    </lineage>
</organism>
<sequence>MTDNAPLFLGPMGRIVPSPAGGAAGMAQSLARTGGNAGNLIFQLATAQMIDMPLRPMGGAHGYNAPAGTAPLVLPAANHLRPADWAPLTRFLEGAQRPIAVFGLGADSANTPALRQSPSLMRLVAVLRERAIAITFRGARSAAIGADLGLNGVVLGCPSIFLNPLPDLGSHITRELQRAAWRPGLRCAIHAGDPFNPRTPTHSRAEQIMFRYVATGLAQHWILPSGGGTACAAAAGQIDAPESLSRALGHVDATPILARAGYVPFSARSWIARLRGVDLALGTRAHGALAGLAAGTPAPLTPIDARTSELAQTMHLPTLPLDALTRAATPQDAIASVAFSPAAFDTWRCTAAGQMAALLRGIGLRPAPHLDRLAAA</sequence>
<protein>
    <recommendedName>
        <fullName evidence="3">Polysaccharide pyruvyl transferase domain-containing protein</fullName>
    </recommendedName>
</protein>
<reference evidence="1 2" key="1">
    <citation type="submission" date="2017-02" db="EMBL/GenBank/DDBJ databases">
        <title>Ketogulonicigenium robustum SPU B003 Genome sequencing and assembly.</title>
        <authorList>
            <person name="Li Y."/>
            <person name="Liu L."/>
            <person name="Wang C."/>
            <person name="Zhang M."/>
            <person name="Zhang T."/>
            <person name="Zhang Y."/>
        </authorList>
    </citation>
    <scope>NUCLEOTIDE SEQUENCE [LARGE SCALE GENOMIC DNA]</scope>
    <source>
        <strain evidence="1 2">SPU_B003</strain>
    </source>
</reference>
<name>A0A1W6P1V0_9RHOB</name>
<dbReference type="AlphaFoldDB" id="A0A1W6P1V0"/>
<evidence type="ECO:0000313" key="1">
    <source>
        <dbReference type="EMBL" id="ARO15485.1"/>
    </source>
</evidence>